<keyword evidence="5 6" id="KW-0496">Mitochondrion</keyword>
<proteinExistence type="inferred from homology"/>
<dbReference type="SUPFAM" id="SSF64602">
    <property type="entry name" value="F1 ATPase inhibitor, IF1, C-terminal domain"/>
    <property type="match status" value="1"/>
</dbReference>
<dbReference type="PANTHER" id="PTHR48417">
    <property type="entry name" value="ATP SYNTHASE F1 SUBUNIT EPSILON"/>
    <property type="match status" value="1"/>
</dbReference>
<accession>A0A0N4XTJ8</accession>
<dbReference type="PANTHER" id="PTHR48417:SF1">
    <property type="entry name" value="ATP SYNTHASE F1 SUBUNIT EPSILON"/>
    <property type="match status" value="1"/>
</dbReference>
<dbReference type="EMBL" id="UYSL01019767">
    <property type="protein sequence ID" value="VDL69527.1"/>
    <property type="molecule type" value="Genomic_DNA"/>
</dbReference>
<organism evidence="10">
    <name type="scientific">Nippostrongylus brasiliensis</name>
    <name type="common">Rat hookworm</name>
    <dbReference type="NCBI Taxonomy" id="27835"/>
    <lineage>
        <taxon>Eukaryota</taxon>
        <taxon>Metazoa</taxon>
        <taxon>Ecdysozoa</taxon>
        <taxon>Nematoda</taxon>
        <taxon>Chromadorea</taxon>
        <taxon>Rhabditida</taxon>
        <taxon>Rhabditina</taxon>
        <taxon>Rhabditomorpha</taxon>
        <taxon>Strongyloidea</taxon>
        <taxon>Heligmosomidae</taxon>
        <taxon>Nippostrongylus</taxon>
    </lineage>
</organism>
<dbReference type="STRING" id="27835.A0A0N4XTJ8"/>
<comment type="subcellular location">
    <subcellularLocation>
        <location evidence="1 6">Mitochondrion</location>
    </subcellularLocation>
</comment>
<name>A0A0N4XTJ8_NIPBR</name>
<evidence type="ECO:0000256" key="2">
    <source>
        <dbReference type="ARBA" id="ARBA00010901"/>
    </source>
</evidence>
<keyword evidence="4 7" id="KW-0175">Coiled coil</keyword>
<dbReference type="OMA" id="AFHEEHI"/>
<dbReference type="InterPro" id="IPR007648">
    <property type="entry name" value="ATPase_inhibitor_mt"/>
</dbReference>
<dbReference type="GO" id="GO:0005739">
    <property type="term" value="C:mitochondrion"/>
    <property type="evidence" value="ECO:0007669"/>
    <property type="project" value="UniProtKB-SubCell"/>
</dbReference>
<evidence type="ECO:0000256" key="1">
    <source>
        <dbReference type="ARBA" id="ARBA00004173"/>
    </source>
</evidence>
<dbReference type="Proteomes" id="UP000271162">
    <property type="component" value="Unassembled WGS sequence"/>
</dbReference>
<dbReference type="AlphaFoldDB" id="A0A0N4XTJ8"/>
<evidence type="ECO:0000256" key="7">
    <source>
        <dbReference type="SAM" id="Coils"/>
    </source>
</evidence>
<feature type="coiled-coil region" evidence="7">
    <location>
        <begin position="47"/>
        <end position="102"/>
    </location>
</feature>
<evidence type="ECO:0000256" key="5">
    <source>
        <dbReference type="ARBA" id="ARBA00023128"/>
    </source>
</evidence>
<comment type="function">
    <text evidence="6">Thought to be a regulatory component of the ATP-synthesizing complex in the mitochondria.</text>
</comment>
<dbReference type="Pfam" id="PF04568">
    <property type="entry name" value="IATP"/>
    <property type="match status" value="1"/>
</dbReference>
<evidence type="ECO:0000313" key="9">
    <source>
        <dbReference type="Proteomes" id="UP000271162"/>
    </source>
</evidence>
<gene>
    <name evidence="8" type="ORF">NBR_LOCUS5938</name>
</gene>
<dbReference type="Gene3D" id="1.20.5.500">
    <property type="entry name" value="Single helix bin"/>
    <property type="match status" value="1"/>
</dbReference>
<evidence type="ECO:0000313" key="8">
    <source>
        <dbReference type="EMBL" id="VDL69527.1"/>
    </source>
</evidence>
<keyword evidence="9" id="KW-1185">Reference proteome</keyword>
<reference evidence="8 9" key="2">
    <citation type="submission" date="2018-11" db="EMBL/GenBank/DDBJ databases">
        <authorList>
            <consortium name="Pathogen Informatics"/>
        </authorList>
    </citation>
    <scope>NUCLEOTIDE SEQUENCE [LARGE SCALE GENOMIC DNA]</scope>
</reference>
<dbReference type="GO" id="GO:0042030">
    <property type="term" value="F:ATPase inhibitor activity"/>
    <property type="evidence" value="ECO:0007669"/>
    <property type="project" value="InterPro"/>
</dbReference>
<evidence type="ECO:0000313" key="10">
    <source>
        <dbReference type="WBParaSite" id="NBR_0000593701-mRNA-1"/>
    </source>
</evidence>
<comment type="similarity">
    <text evidence="2 6">Belongs to the ATPase inhibitor family.</text>
</comment>
<evidence type="ECO:0000256" key="6">
    <source>
        <dbReference type="RuleBase" id="RU368087"/>
    </source>
</evidence>
<reference evidence="10" key="1">
    <citation type="submission" date="2017-02" db="UniProtKB">
        <authorList>
            <consortium name="WormBaseParasite"/>
        </authorList>
    </citation>
    <scope>IDENTIFICATION</scope>
</reference>
<evidence type="ECO:0000256" key="4">
    <source>
        <dbReference type="ARBA" id="ARBA00023054"/>
    </source>
</evidence>
<dbReference type="FunFam" id="1.20.5.500:FF:000007">
    <property type="entry name" value="ATPase inhibitor, putative"/>
    <property type="match status" value="1"/>
</dbReference>
<protein>
    <recommendedName>
        <fullName evidence="6">ATPase inhibitor, mitochondrial</fullName>
    </recommendedName>
</protein>
<dbReference type="WBParaSite" id="NBR_0000593701-mRNA-1">
    <property type="protein sequence ID" value="NBR_0000593701-mRNA-1"/>
    <property type="gene ID" value="NBR_0000593701"/>
</dbReference>
<sequence>MALRLTSCQGTARAFVRAMSGSYGDGVGKGGGTGGSIRDAGGAFGKMEAAREDEYFYKKQKEQLEELKSHIQQEIKHHEEQVESHKAVLERHRQRVKEIEETVNKQK</sequence>
<evidence type="ECO:0000256" key="3">
    <source>
        <dbReference type="ARBA" id="ARBA00022946"/>
    </source>
</evidence>
<keyword evidence="3" id="KW-0809">Transit peptide</keyword>